<proteinExistence type="predicted"/>
<dbReference type="InterPro" id="IPR001007">
    <property type="entry name" value="VWF_dom"/>
</dbReference>
<feature type="domain" description="VWFC" evidence="3">
    <location>
        <begin position="248"/>
        <end position="314"/>
    </location>
</feature>
<keyword evidence="4" id="KW-0176">Collagen</keyword>
<feature type="domain" description="VWFC" evidence="3">
    <location>
        <begin position="57"/>
        <end position="122"/>
    </location>
</feature>
<feature type="domain" description="VWFC" evidence="3">
    <location>
        <begin position="562"/>
        <end position="628"/>
    </location>
</feature>
<dbReference type="SMART" id="SM00214">
    <property type="entry name" value="VWC"/>
    <property type="match status" value="7"/>
</dbReference>
<dbReference type="PANTHER" id="PTHR11348">
    <property type="entry name" value="CONNECTIVE TISSUE GROWTH FACTOR-RELATED"/>
    <property type="match status" value="1"/>
</dbReference>
<dbReference type="PROSITE" id="PS01208">
    <property type="entry name" value="VWFC_1"/>
    <property type="match status" value="5"/>
</dbReference>
<dbReference type="GO" id="GO:0005178">
    <property type="term" value="F:integrin binding"/>
    <property type="evidence" value="ECO:0007669"/>
    <property type="project" value="TreeGrafter"/>
</dbReference>
<keyword evidence="5" id="KW-1185">Reference proteome</keyword>
<dbReference type="EMBL" id="BLXT01005528">
    <property type="protein sequence ID" value="GFO23767.1"/>
    <property type="molecule type" value="Genomic_DNA"/>
</dbReference>
<evidence type="ECO:0000256" key="2">
    <source>
        <dbReference type="SAM" id="MobiDB-lite"/>
    </source>
</evidence>
<feature type="region of interest" description="Disordered" evidence="2">
    <location>
        <begin position="742"/>
        <end position="786"/>
    </location>
</feature>
<keyword evidence="1" id="KW-0732">Signal</keyword>
<accession>A0AAV4BXB5</accession>
<gene>
    <name evidence="4" type="ORF">PoB_005027200</name>
</gene>
<dbReference type="GO" id="GO:0005581">
    <property type="term" value="C:collagen trimer"/>
    <property type="evidence" value="ECO:0007669"/>
    <property type="project" value="UniProtKB-KW"/>
</dbReference>
<feature type="compositionally biased region" description="Low complexity" evidence="2">
    <location>
        <begin position="663"/>
        <end position="680"/>
    </location>
</feature>
<comment type="caution">
    <text evidence="4">The sequence shown here is derived from an EMBL/GenBank/DDBJ whole genome shotgun (WGS) entry which is preliminary data.</text>
</comment>
<evidence type="ECO:0000313" key="5">
    <source>
        <dbReference type="Proteomes" id="UP000735302"/>
    </source>
</evidence>
<name>A0AAV4BXB5_9GAST</name>
<dbReference type="GO" id="GO:0045597">
    <property type="term" value="P:positive regulation of cell differentiation"/>
    <property type="evidence" value="ECO:0007669"/>
    <property type="project" value="TreeGrafter"/>
</dbReference>
<organism evidence="4 5">
    <name type="scientific">Plakobranchus ocellatus</name>
    <dbReference type="NCBI Taxonomy" id="259542"/>
    <lineage>
        <taxon>Eukaryota</taxon>
        <taxon>Metazoa</taxon>
        <taxon>Spiralia</taxon>
        <taxon>Lophotrochozoa</taxon>
        <taxon>Mollusca</taxon>
        <taxon>Gastropoda</taxon>
        <taxon>Heterobranchia</taxon>
        <taxon>Euthyneura</taxon>
        <taxon>Panpulmonata</taxon>
        <taxon>Sacoglossa</taxon>
        <taxon>Placobranchoidea</taxon>
        <taxon>Plakobranchidae</taxon>
        <taxon>Plakobranchus</taxon>
    </lineage>
</organism>
<dbReference type="SUPFAM" id="SSF57603">
    <property type="entry name" value="FnI-like domain"/>
    <property type="match status" value="3"/>
</dbReference>
<sequence>MIADPDDPGCCSIPQCDPGTGQTVTGMTGKVTGFGTLPTSVTGTPIYGTYTPVPRTNTCVYKGVAYASGQRWRDGCDYSCECLDGITGRYECVEICATYPNPDGCPMVREPLNPCCLVPSCTPDPQATPVPAPTPYPLQVSTLVPQTAFCMYQGRPYKQYAEWHDGCDLNCRCEDATLNQINCDQRCPDYANFPQMCRLMTDPNDACCHIPLCVPTPGATPSPNMTVTGVRGTFTGNSGTPTDPNKQDTCVYHGVTYNQGDSWMDGCSYNCTCEGKGRGLYACIERCNRYPVVPQGCRLTSDRNDACCEVLDCSPGAFLSPTPSPRPGYGSSTIVPRLADMCVYNGQTYRQDQVWYDGCSLLCTCDDASNNFYTCRNRCPQYEAVDRSCVMIPDPLDPTCCTTPNCPLLQPGPLPTPGPVTVTQSPGRLVGIGMVPTPTPMVTPEFYTGTTPVPPTPQPGCMYKGQLYRQTDQWSDGCDWNCECLDENSGLFNCTSRCPAHYFNNLPQQCVLVEDPKDACCSIPYCDFIHPTPFPNGLPTLVPGQAPINITGTATGTQGANDVCVYGGSFFRQGESWNDGCDLSCVCDDAAKGFYTCRQRCGDYLSLPDTCKYITDPSDQCCLIPSCIPPNNPTPTTGNGNTVAPNYVITPAPPMVFTGRGGQPQQPNGPGSTGYSSQTYQQSQDFDDGCLYKCTCVDALYGKFRCTERCAKYKNLPPSCRLVEDPNDICCQVPECPTPIPTLPTTTSPATPTSTRTTKSTLPLTPAPTSAVTLSPSSTTSTMVPP</sequence>
<dbReference type="PROSITE" id="PS50184">
    <property type="entry name" value="VWFC_2"/>
    <property type="match status" value="3"/>
</dbReference>
<evidence type="ECO:0000259" key="3">
    <source>
        <dbReference type="PROSITE" id="PS50184"/>
    </source>
</evidence>
<protein>
    <submittedName>
        <fullName evidence="4">Collagen alpha-4(Vi) chain</fullName>
    </submittedName>
</protein>
<dbReference type="GO" id="GO:0005615">
    <property type="term" value="C:extracellular space"/>
    <property type="evidence" value="ECO:0007669"/>
    <property type="project" value="TreeGrafter"/>
</dbReference>
<dbReference type="Proteomes" id="UP000735302">
    <property type="component" value="Unassembled WGS sequence"/>
</dbReference>
<evidence type="ECO:0000313" key="4">
    <source>
        <dbReference type="EMBL" id="GFO23767.1"/>
    </source>
</evidence>
<dbReference type="GO" id="GO:0007155">
    <property type="term" value="P:cell adhesion"/>
    <property type="evidence" value="ECO:0007669"/>
    <property type="project" value="TreeGrafter"/>
</dbReference>
<evidence type="ECO:0000256" key="1">
    <source>
        <dbReference type="ARBA" id="ARBA00022729"/>
    </source>
</evidence>
<reference evidence="4 5" key="1">
    <citation type="journal article" date="2021" name="Elife">
        <title>Chloroplast acquisition without the gene transfer in kleptoplastic sea slugs, Plakobranchus ocellatus.</title>
        <authorList>
            <person name="Maeda T."/>
            <person name="Takahashi S."/>
            <person name="Yoshida T."/>
            <person name="Shimamura S."/>
            <person name="Takaki Y."/>
            <person name="Nagai Y."/>
            <person name="Toyoda A."/>
            <person name="Suzuki Y."/>
            <person name="Arimoto A."/>
            <person name="Ishii H."/>
            <person name="Satoh N."/>
            <person name="Nishiyama T."/>
            <person name="Hasebe M."/>
            <person name="Maruyama T."/>
            <person name="Minagawa J."/>
            <person name="Obokata J."/>
            <person name="Shigenobu S."/>
        </authorList>
    </citation>
    <scope>NUCLEOTIDE SEQUENCE [LARGE SCALE GENOMIC DNA]</scope>
</reference>
<feature type="non-terminal residue" evidence="4">
    <location>
        <position position="786"/>
    </location>
</feature>
<dbReference type="InterPro" id="IPR050941">
    <property type="entry name" value="CCN"/>
</dbReference>
<feature type="compositionally biased region" description="Low complexity" evidence="2">
    <location>
        <begin position="743"/>
        <end position="786"/>
    </location>
</feature>
<dbReference type="AlphaFoldDB" id="A0AAV4BXB5"/>
<feature type="region of interest" description="Disordered" evidence="2">
    <location>
        <begin position="657"/>
        <end position="680"/>
    </location>
</feature>